<evidence type="ECO:0000313" key="2">
    <source>
        <dbReference type="Proteomes" id="UP000276133"/>
    </source>
</evidence>
<comment type="caution">
    <text evidence="1">The sequence shown here is derived from an EMBL/GenBank/DDBJ whole genome shotgun (WGS) entry which is preliminary data.</text>
</comment>
<name>A0A3M7R7K5_BRAPC</name>
<protein>
    <submittedName>
        <fullName evidence="1">Uncharacterized protein</fullName>
    </submittedName>
</protein>
<accession>A0A3M7R7K5</accession>
<gene>
    <name evidence="1" type="ORF">BpHYR1_048643</name>
</gene>
<proteinExistence type="predicted"/>
<reference evidence="1 2" key="1">
    <citation type="journal article" date="2018" name="Sci. Rep.">
        <title>Genomic signatures of local adaptation to the degree of environmental predictability in rotifers.</title>
        <authorList>
            <person name="Franch-Gras L."/>
            <person name="Hahn C."/>
            <person name="Garcia-Roger E.M."/>
            <person name="Carmona M.J."/>
            <person name="Serra M."/>
            <person name="Gomez A."/>
        </authorList>
    </citation>
    <scope>NUCLEOTIDE SEQUENCE [LARGE SCALE GENOMIC DNA]</scope>
    <source>
        <strain evidence="1">HYR1</strain>
    </source>
</reference>
<dbReference type="EMBL" id="REGN01004087">
    <property type="protein sequence ID" value="RNA19205.1"/>
    <property type="molecule type" value="Genomic_DNA"/>
</dbReference>
<evidence type="ECO:0000313" key="1">
    <source>
        <dbReference type="EMBL" id="RNA19205.1"/>
    </source>
</evidence>
<sequence>MPIVIMPQALKIKNMMNAPTGGCMFRPILNIIVHSTSDNSACAKLIYIVFQVEHTVGRVTHALGFGILVVLVRAVSVYGQWVHVSSKTGSVLGPSVVLSQLQQGLGEKHYRHAQNSHNHKHHLYYMLTRIESFALVILVFTVHYCNSSVFQKEHQNIGSTCTCLFIIGASTFRNDVQIKTNLYAFCSSTLFRLFLFISSTLLQLFLDSSSTIPVVKERVEEKKYT</sequence>
<keyword evidence="2" id="KW-1185">Reference proteome</keyword>
<dbReference type="Proteomes" id="UP000276133">
    <property type="component" value="Unassembled WGS sequence"/>
</dbReference>
<dbReference type="AlphaFoldDB" id="A0A3M7R7K5"/>
<organism evidence="1 2">
    <name type="scientific">Brachionus plicatilis</name>
    <name type="common">Marine rotifer</name>
    <name type="synonym">Brachionus muelleri</name>
    <dbReference type="NCBI Taxonomy" id="10195"/>
    <lineage>
        <taxon>Eukaryota</taxon>
        <taxon>Metazoa</taxon>
        <taxon>Spiralia</taxon>
        <taxon>Gnathifera</taxon>
        <taxon>Rotifera</taxon>
        <taxon>Eurotatoria</taxon>
        <taxon>Monogononta</taxon>
        <taxon>Pseudotrocha</taxon>
        <taxon>Ploima</taxon>
        <taxon>Brachionidae</taxon>
        <taxon>Brachionus</taxon>
    </lineage>
</organism>